<sequence length="1031" mass="117025">MDVAGIEQHLKTIQHGVQDLEDVDAIVASIDEFQQDPLVLDLILPQTIKQLTDAYFEKDLSDQKQTCLIFYTFSKVCGIKKLMRCLDADLRQLDALRTVLGSIDATQEWQQGFFLLTWMALILMSPVKLDDDLIILEETNAFKSSQFLRVPLVRVKAELFLKNRSLFDLHVKKHGLDHLTIHYVLQALKKRNDHQAATYFDNETLTDITQFSLEAFEEVGLDEKKMILKSLPKLCKIWFHKDCFDEVESILTWFLSNLTLSSSDLRFTVANACSKVISQLHIFARESSDNLINEMVSDVDNQVRSNDSEFIDHDYLHTNLLVFAELARLNIIPADNIGTIVESIVPVTMKFQQLKIGRVVGHQIRDATSYISWSLIRKCKIENHSQSLLLQLLICTFVDKELVIRLSSNAALQELFGRYGQHVIDSVSAVEIIEMPVENIRVCILKNIPRLFSIFEINFSSLNDSILSHLYTEVVAKSNELIVVELTIKMMSELAGDALRGTVKRILINAAKDFSVSKLRVLNSRLCYGFLLLSIESISFFEVPIVKAQCFNIFKEIVLPKLKSSSSWSPLEGVSFLKFCDLMSKTSDPDCQLKKFHIALLFKILRFRWRQGPFHSQARSLCLAIIARIVSSEKDMDISAKQEFDLLFRKFTENSDPICCAALVSLSPDKFLDRFRNLCPTISCGAKAEVLLALSSHISKVPVQDRGPLIIMVSDFMNDYTTTEKGDEGRLVRTSAVDLVSKNIALVFGHDPMVTRNLESRLMRLAGEPATNLRVLSLSILSNAHVYLPDCLHGNHDLQLLLFNDRIFEQVPNEMWKGFALSAGASFSSDNQIRSAIDAFLKYYESLPDSNKLEVCNELTRIIPSYNELRAYSARGTAANHWSCSSRDPLKEALAGLTFWRRLMESGIVMPPLFNLEGMYAKFYNLHLVPGQTRLKTAVVRILPLLVCCYRGFTISPQDPFVKDATQKLWKMANRNPHGKLSSGCLQRAAVEGLLLIFLQLNMIFEAECVQKYWDSDQHPLIELKDLIASK</sequence>
<name>A0A1G4JYG5_9SACH</name>
<dbReference type="InterPro" id="IPR033162">
    <property type="entry name" value="TBCD"/>
</dbReference>
<dbReference type="Proteomes" id="UP000191024">
    <property type="component" value="Chromosome F"/>
</dbReference>
<dbReference type="InterPro" id="IPR016024">
    <property type="entry name" value="ARM-type_fold"/>
</dbReference>
<feature type="domain" description="Tubulin-folding cofactor D ARM repeats" evidence="1">
    <location>
        <begin position="242"/>
        <end position="421"/>
    </location>
</feature>
<dbReference type="AlphaFoldDB" id="A0A1G4JYG5"/>
<organism evidence="2 3">
    <name type="scientific">Lachancea mirantina</name>
    <dbReference type="NCBI Taxonomy" id="1230905"/>
    <lineage>
        <taxon>Eukaryota</taxon>
        <taxon>Fungi</taxon>
        <taxon>Dikarya</taxon>
        <taxon>Ascomycota</taxon>
        <taxon>Saccharomycotina</taxon>
        <taxon>Saccharomycetes</taxon>
        <taxon>Saccharomycetales</taxon>
        <taxon>Saccharomycetaceae</taxon>
        <taxon>Lachancea</taxon>
    </lineage>
</organism>
<dbReference type="STRING" id="1230905.A0A1G4JYG5"/>
<dbReference type="GO" id="GO:0048487">
    <property type="term" value="F:beta-tubulin binding"/>
    <property type="evidence" value="ECO:0007669"/>
    <property type="project" value="InterPro"/>
</dbReference>
<dbReference type="GO" id="GO:0007023">
    <property type="term" value="P:post-chaperonin tubulin folding pathway"/>
    <property type="evidence" value="ECO:0007669"/>
    <property type="project" value="InterPro"/>
</dbReference>
<dbReference type="EMBL" id="LT598467">
    <property type="protein sequence ID" value="SCU96213.1"/>
    <property type="molecule type" value="Genomic_DNA"/>
</dbReference>
<dbReference type="GO" id="GO:0005096">
    <property type="term" value="F:GTPase activator activity"/>
    <property type="evidence" value="ECO:0007669"/>
    <property type="project" value="InterPro"/>
</dbReference>
<evidence type="ECO:0000313" key="3">
    <source>
        <dbReference type="Proteomes" id="UP000191024"/>
    </source>
</evidence>
<accession>A0A1G4JYG5</accession>
<evidence type="ECO:0000259" key="1">
    <source>
        <dbReference type="Pfam" id="PF25767"/>
    </source>
</evidence>
<dbReference type="PANTHER" id="PTHR12658:SF0">
    <property type="entry name" value="TUBULIN-SPECIFIC CHAPERONE D"/>
    <property type="match status" value="1"/>
</dbReference>
<dbReference type="GO" id="GO:0007021">
    <property type="term" value="P:tubulin complex assembly"/>
    <property type="evidence" value="ECO:0007669"/>
    <property type="project" value="InterPro"/>
</dbReference>
<keyword evidence="3" id="KW-1185">Reference proteome</keyword>
<dbReference type="Pfam" id="PF23579">
    <property type="entry name" value="ARM_TBCD"/>
    <property type="match status" value="1"/>
</dbReference>
<dbReference type="PANTHER" id="PTHR12658">
    <property type="entry name" value="BETA-TUBULIN COFACTOR D"/>
    <property type="match status" value="1"/>
</dbReference>
<gene>
    <name evidence="2" type="ORF">LAMI_0F05666G</name>
</gene>
<dbReference type="OrthoDB" id="10253476at2759"/>
<dbReference type="InterPro" id="IPR058033">
    <property type="entry name" value="ARM_TBCD_2nd"/>
</dbReference>
<dbReference type="GO" id="GO:0000226">
    <property type="term" value="P:microtubule cytoskeleton organization"/>
    <property type="evidence" value="ECO:0007669"/>
    <property type="project" value="TreeGrafter"/>
</dbReference>
<protein>
    <submittedName>
        <fullName evidence="2">LAMI_0F05666g1_1</fullName>
    </submittedName>
</protein>
<dbReference type="Pfam" id="PF25767">
    <property type="entry name" value="ARM_TBCD_2nd"/>
    <property type="match status" value="1"/>
</dbReference>
<evidence type="ECO:0000313" key="2">
    <source>
        <dbReference type="EMBL" id="SCU96213.1"/>
    </source>
</evidence>
<dbReference type="SUPFAM" id="SSF48371">
    <property type="entry name" value="ARM repeat"/>
    <property type="match status" value="1"/>
</dbReference>
<reference evidence="3" key="1">
    <citation type="submission" date="2016-03" db="EMBL/GenBank/DDBJ databases">
        <authorList>
            <person name="Devillers H."/>
        </authorList>
    </citation>
    <scope>NUCLEOTIDE SEQUENCE [LARGE SCALE GENOMIC DNA]</scope>
</reference>
<proteinExistence type="predicted"/>